<organism evidence="2 3">
    <name type="scientific">Chryseobacterium gambrini</name>
    <dbReference type="NCBI Taxonomy" id="373672"/>
    <lineage>
        <taxon>Bacteria</taxon>
        <taxon>Pseudomonadati</taxon>
        <taxon>Bacteroidota</taxon>
        <taxon>Flavobacteriia</taxon>
        <taxon>Flavobacteriales</taxon>
        <taxon>Weeksellaceae</taxon>
        <taxon>Chryseobacterium group</taxon>
        <taxon>Chryseobacterium</taxon>
    </lineage>
</organism>
<feature type="compositionally biased region" description="Polar residues" evidence="1">
    <location>
        <begin position="31"/>
        <end position="53"/>
    </location>
</feature>
<feature type="region of interest" description="Disordered" evidence="1">
    <location>
        <begin position="31"/>
        <end position="95"/>
    </location>
</feature>
<feature type="compositionally biased region" description="Polar residues" evidence="1">
    <location>
        <begin position="60"/>
        <end position="80"/>
    </location>
</feature>
<sequence length="95" mass="10579">MLNLKLSKAKNTDHRRSPAARFYRFLSSEVPTGQTNSWAGKNELPTGQTNIQESKCEFPTGQTNSWAGKNELPTAQTHIQGSKCERPTRQTTNDG</sequence>
<dbReference type="Proteomes" id="UP001380186">
    <property type="component" value="Chromosome"/>
</dbReference>
<proteinExistence type="predicted"/>
<evidence type="ECO:0000313" key="2">
    <source>
        <dbReference type="EMBL" id="BEV04534.1"/>
    </source>
</evidence>
<evidence type="ECO:0000313" key="3">
    <source>
        <dbReference type="Proteomes" id="UP001380186"/>
    </source>
</evidence>
<protein>
    <submittedName>
        <fullName evidence="2">Uncharacterized protein</fullName>
    </submittedName>
</protein>
<gene>
    <name evidence="2" type="ORF">CRDW_19080</name>
</gene>
<keyword evidence="3" id="KW-1185">Reference proteome</keyword>
<dbReference type="EMBL" id="AP029022">
    <property type="protein sequence ID" value="BEV04534.1"/>
    <property type="molecule type" value="Genomic_DNA"/>
</dbReference>
<reference evidence="2 3" key="1">
    <citation type="journal article" date="2020" name="Microbes Environ.">
        <title>Synthetic bacterial community of duckweed: a simple and stable system to study plant-microbe interactions.</title>
        <authorList>
            <person name="Ishizawa H."/>
            <person name="Tada M."/>
            <person name="Kuroda M."/>
            <person name="Inoue D."/>
            <person name="Futamata H."/>
            <person name="Ike M."/>
        </authorList>
    </citation>
    <scope>NUCLEOTIDE SEQUENCE [LARGE SCALE GENOMIC DNA]</scope>
    <source>
        <strain evidence="2 3">DW100</strain>
    </source>
</reference>
<accession>A0ABM8K668</accession>
<dbReference type="RefSeq" id="WP_338615120.1">
    <property type="nucleotide sequence ID" value="NZ_AP029022.1"/>
</dbReference>
<evidence type="ECO:0000256" key="1">
    <source>
        <dbReference type="SAM" id="MobiDB-lite"/>
    </source>
</evidence>
<name>A0ABM8K668_9FLAO</name>